<feature type="domain" description="26S proteasome regulatory subunit Rpn7 N-terminal" evidence="3">
    <location>
        <begin position="126"/>
        <end position="233"/>
    </location>
</feature>
<dbReference type="Proteomes" id="UP000887565">
    <property type="component" value="Unplaced"/>
</dbReference>
<accession>A0A915KK75</accession>
<dbReference type="Pfam" id="PF10602">
    <property type="entry name" value="RPN7"/>
    <property type="match status" value="1"/>
</dbReference>
<proteinExistence type="predicted"/>
<keyword evidence="4" id="KW-1185">Reference proteome</keyword>
<feature type="coiled-coil region" evidence="1">
    <location>
        <begin position="130"/>
        <end position="161"/>
    </location>
</feature>
<feature type="compositionally biased region" description="Polar residues" evidence="2">
    <location>
        <begin position="8"/>
        <end position="19"/>
    </location>
</feature>
<keyword evidence="1" id="KW-0175">Coiled coil</keyword>
<dbReference type="Gene3D" id="1.25.40.570">
    <property type="match status" value="1"/>
</dbReference>
<sequence>MSAAPVTMSDSRSSTQGDENQQEKIPDLNLAQWTFLLGRPEYDSKLKNEILKNLMVEIEKYDMSHFYREAAACVGNLYIFISFLDKSYDVARHVEIKLGLENLWTNKNRKVRVMNIFVEHANIPLDQALLNRMEEKNKQKLNELNDAIKDAEENLGETEVRDANFNKAVFLCRIGDKSNAISALKKTYEKTIGVGRKIDLVFFMIRIGLFYSDHQLITTHLAKAKYLMEQKKQPDVSIL</sequence>
<evidence type="ECO:0000313" key="4">
    <source>
        <dbReference type="Proteomes" id="UP000887565"/>
    </source>
</evidence>
<evidence type="ECO:0000259" key="3">
    <source>
        <dbReference type="Pfam" id="PF10602"/>
    </source>
</evidence>
<dbReference type="GO" id="GO:0043161">
    <property type="term" value="P:proteasome-mediated ubiquitin-dependent protein catabolic process"/>
    <property type="evidence" value="ECO:0007669"/>
    <property type="project" value="TreeGrafter"/>
</dbReference>
<dbReference type="PANTHER" id="PTHR14145:SF1">
    <property type="entry name" value="26S PROTEASOME NON-ATPASE REGULATORY SUBUNIT 6"/>
    <property type="match status" value="1"/>
</dbReference>
<dbReference type="AlphaFoldDB" id="A0A915KK75"/>
<protein>
    <submittedName>
        <fullName evidence="5">26S proteasome regulatory subunit Rpn7 N-terminal domain-containing protein</fullName>
    </submittedName>
</protein>
<evidence type="ECO:0000256" key="2">
    <source>
        <dbReference type="SAM" id="MobiDB-lite"/>
    </source>
</evidence>
<organism evidence="4 5">
    <name type="scientific">Romanomermis culicivorax</name>
    <name type="common">Nematode worm</name>
    <dbReference type="NCBI Taxonomy" id="13658"/>
    <lineage>
        <taxon>Eukaryota</taxon>
        <taxon>Metazoa</taxon>
        <taxon>Ecdysozoa</taxon>
        <taxon>Nematoda</taxon>
        <taxon>Enoplea</taxon>
        <taxon>Dorylaimia</taxon>
        <taxon>Mermithida</taxon>
        <taxon>Mermithoidea</taxon>
        <taxon>Mermithidae</taxon>
        <taxon>Romanomermis</taxon>
    </lineage>
</organism>
<name>A0A915KK75_ROMCU</name>
<dbReference type="PANTHER" id="PTHR14145">
    <property type="entry name" value="26S PROTESOME SUBUNIT 6"/>
    <property type="match status" value="1"/>
</dbReference>
<feature type="region of interest" description="Disordered" evidence="2">
    <location>
        <begin position="1"/>
        <end position="23"/>
    </location>
</feature>
<dbReference type="InterPro" id="IPR019585">
    <property type="entry name" value="Rpn7/CSN1"/>
</dbReference>
<evidence type="ECO:0000313" key="5">
    <source>
        <dbReference type="WBParaSite" id="nRc.2.0.1.t39165-RA"/>
    </source>
</evidence>
<reference evidence="5" key="1">
    <citation type="submission" date="2022-11" db="UniProtKB">
        <authorList>
            <consortium name="WormBaseParasite"/>
        </authorList>
    </citation>
    <scope>IDENTIFICATION</scope>
</reference>
<evidence type="ECO:0000256" key="1">
    <source>
        <dbReference type="SAM" id="Coils"/>
    </source>
</evidence>
<dbReference type="WBParaSite" id="nRc.2.0.1.t39165-RA">
    <property type="protein sequence ID" value="nRc.2.0.1.t39165-RA"/>
    <property type="gene ID" value="nRc.2.0.1.g39165"/>
</dbReference>
<dbReference type="GO" id="GO:0005838">
    <property type="term" value="C:proteasome regulatory particle"/>
    <property type="evidence" value="ECO:0007669"/>
    <property type="project" value="TreeGrafter"/>
</dbReference>
<dbReference type="InterPro" id="IPR045135">
    <property type="entry name" value="Rpn7_N"/>
</dbReference>